<dbReference type="InterPro" id="IPR028366">
    <property type="entry name" value="PhoU"/>
</dbReference>
<dbReference type="AlphaFoldDB" id="A0A7Z7AYD0"/>
<dbReference type="GO" id="GO:0003677">
    <property type="term" value="F:DNA binding"/>
    <property type="evidence" value="ECO:0007669"/>
    <property type="project" value="InterPro"/>
</dbReference>
<dbReference type="Pfam" id="PF04014">
    <property type="entry name" value="MazE_antitoxin"/>
    <property type="match status" value="1"/>
</dbReference>
<dbReference type="Pfam" id="PF01895">
    <property type="entry name" value="PhoU"/>
    <property type="match status" value="2"/>
</dbReference>
<dbReference type="SMART" id="SM00966">
    <property type="entry name" value="SpoVT_AbrB"/>
    <property type="match status" value="1"/>
</dbReference>
<dbReference type="InterPro" id="IPR026022">
    <property type="entry name" value="PhoU_dom"/>
</dbReference>
<dbReference type="InterPro" id="IPR007159">
    <property type="entry name" value="SpoVT-AbrB_dom"/>
</dbReference>
<proteinExistence type="predicted"/>
<dbReference type="GO" id="GO:0045936">
    <property type="term" value="P:negative regulation of phosphate metabolic process"/>
    <property type="evidence" value="ECO:0007669"/>
    <property type="project" value="InterPro"/>
</dbReference>
<dbReference type="InterPro" id="IPR038078">
    <property type="entry name" value="PhoU-like_sf"/>
</dbReference>
<dbReference type="Gene3D" id="1.20.58.220">
    <property type="entry name" value="Phosphate transport system protein phou homolog 2, domain 2"/>
    <property type="match status" value="2"/>
</dbReference>
<evidence type="ECO:0000259" key="1">
    <source>
        <dbReference type="SMART" id="SM00966"/>
    </source>
</evidence>
<comment type="caution">
    <text evidence="2">The sequence shown here is derived from an EMBL/GenBank/DDBJ whole genome shotgun (WGS) entry which is preliminary data.</text>
</comment>
<sequence length="334" mass="36831">MSIETRKVQQTGGSTYIISLPKTWADKVGIKTGSRVTLQPQPDGKLVIDPIHDAPPVRKIQIDVTGSMGDALTRDMIAAYLAGSDIIEVKADRILAEQKNIIRSMCYKLIGPEIIEETAKKVVIQDLLNPDEISIKKSVRRMYLISNSMHIDAIKAIKTRDADLALDVDQRDDDVDRLFLLIAKQFRSILRGARLPDAAETSIDEYHDLRMAAGPIERIADHARKIAKVTTALNEPIPDDIMEMIESTSEISRKVVEDAIDALYNSDVELANQVIDRVARMSSMIHKLNAAILKINSYGAVVALGTVVDSIDRTGDYGSNIAEIAINSAMSRNV</sequence>
<name>A0A7Z7AYD0_9EURY</name>
<accession>A0A7Z7AYD0</accession>
<feature type="domain" description="SpoVT-AbrB" evidence="1">
    <location>
        <begin position="10"/>
        <end position="56"/>
    </location>
</feature>
<dbReference type="PANTHER" id="PTHR42930:SF6">
    <property type="entry name" value="PHOSPHATE REGULATORY PROTEIN-LIKE PROTEIN"/>
    <property type="match status" value="1"/>
</dbReference>
<gene>
    <name evidence="2" type="ORF">SAMN04488589_2161</name>
</gene>
<organism evidence="2 3">
    <name type="scientific">Methanolobus vulcani</name>
    <dbReference type="NCBI Taxonomy" id="38026"/>
    <lineage>
        <taxon>Archaea</taxon>
        <taxon>Methanobacteriati</taxon>
        <taxon>Methanobacteriota</taxon>
        <taxon>Stenosarchaea group</taxon>
        <taxon>Methanomicrobia</taxon>
        <taxon>Methanosarcinales</taxon>
        <taxon>Methanosarcinaceae</taxon>
        <taxon>Methanolobus</taxon>
    </lineage>
</organism>
<evidence type="ECO:0000313" key="3">
    <source>
        <dbReference type="Proteomes" id="UP000199259"/>
    </source>
</evidence>
<protein>
    <submittedName>
        <fullName evidence="2">Phosphate uptake regulator</fullName>
    </submittedName>
</protein>
<reference evidence="2 3" key="1">
    <citation type="submission" date="2016-10" db="EMBL/GenBank/DDBJ databases">
        <authorList>
            <person name="Varghese N."/>
            <person name="Submissions S."/>
        </authorList>
    </citation>
    <scope>NUCLEOTIDE SEQUENCE [LARGE SCALE GENOMIC DNA]</scope>
    <source>
        <strain evidence="2 3">PL 12/M</strain>
    </source>
</reference>
<evidence type="ECO:0000313" key="2">
    <source>
        <dbReference type="EMBL" id="SDG10345.1"/>
    </source>
</evidence>
<dbReference type="GO" id="GO:0030643">
    <property type="term" value="P:intracellular phosphate ion homeostasis"/>
    <property type="evidence" value="ECO:0007669"/>
    <property type="project" value="InterPro"/>
</dbReference>
<dbReference type="EMBL" id="FNCA01000007">
    <property type="protein sequence ID" value="SDG10345.1"/>
    <property type="molecule type" value="Genomic_DNA"/>
</dbReference>
<dbReference type="SUPFAM" id="SSF109755">
    <property type="entry name" value="PhoU-like"/>
    <property type="match status" value="1"/>
</dbReference>
<dbReference type="PANTHER" id="PTHR42930">
    <property type="entry name" value="PHOSPHATE-SPECIFIC TRANSPORT SYSTEM ACCESSORY PROTEIN PHOU"/>
    <property type="match status" value="1"/>
</dbReference>
<dbReference type="Proteomes" id="UP000199259">
    <property type="component" value="Unassembled WGS sequence"/>
</dbReference>
<keyword evidence="3" id="KW-1185">Reference proteome</keyword>